<evidence type="ECO:0000259" key="8">
    <source>
        <dbReference type="Pfam" id="PF00749"/>
    </source>
</evidence>
<dbReference type="NCBIfam" id="NF004315">
    <property type="entry name" value="PRK05710.1-4"/>
    <property type="match status" value="1"/>
</dbReference>
<dbReference type="PROSITE" id="PS00178">
    <property type="entry name" value="AA_TRNA_LIGASE_I"/>
    <property type="match status" value="1"/>
</dbReference>
<protein>
    <submittedName>
        <fullName evidence="9">tRNA glutamyl-Q(34) synthetase GluQRS</fullName>
    </submittedName>
</protein>
<dbReference type="PANTHER" id="PTHR43311">
    <property type="entry name" value="GLUTAMATE--TRNA LIGASE"/>
    <property type="match status" value="1"/>
</dbReference>
<evidence type="ECO:0000256" key="7">
    <source>
        <dbReference type="RuleBase" id="RU363037"/>
    </source>
</evidence>
<keyword evidence="5 7" id="KW-0067">ATP-binding</keyword>
<keyword evidence="1 7" id="KW-0436">Ligase</keyword>
<evidence type="ECO:0000256" key="3">
    <source>
        <dbReference type="ARBA" id="ARBA00022741"/>
    </source>
</evidence>
<dbReference type="PANTHER" id="PTHR43311:SF1">
    <property type="entry name" value="GLUTAMYL-Q TRNA(ASP) SYNTHETASE"/>
    <property type="match status" value="1"/>
</dbReference>
<dbReference type="Gene3D" id="3.40.50.620">
    <property type="entry name" value="HUPs"/>
    <property type="match status" value="2"/>
</dbReference>
<dbReference type="AlphaFoldDB" id="A0A9W6GVJ1"/>
<dbReference type="GO" id="GO:0004818">
    <property type="term" value="F:glutamate-tRNA ligase activity"/>
    <property type="evidence" value="ECO:0007669"/>
    <property type="project" value="TreeGrafter"/>
</dbReference>
<evidence type="ECO:0000256" key="1">
    <source>
        <dbReference type="ARBA" id="ARBA00022598"/>
    </source>
</evidence>
<sequence length="323" mass="35544">MENAAQANTRVFRFAPSPNGYLHLGHACSALLNFSLARDCGGRFLLRIEDIDRGRARPEFETAIYEDLAWLGLEWETPVRRQSEHFDDYARALERLDTLGLLYPCDCKRSGIAQVAATDANWPRDPDGAPLYPGTCRSKPRRPARELLAQGGVALRLDMRKAVGMAGQGLSWREAAPSLFAGEGTLTTEILDEGRPLLPLPRSGGGVGRGPAQHALIEAHPSCWGDVVLARKDTPASYHLAVVVDDALRGVTNVVRGRDLFQATSVHRLLQRLLDLPEPDYFHHALILDDAGEKLAKSRGSQTLRDLREAGVSAREARRRAGF</sequence>
<comment type="caution">
    <text evidence="9">The sequence shown here is derived from an EMBL/GenBank/DDBJ whole genome shotgun (WGS) entry which is preliminary data.</text>
</comment>
<evidence type="ECO:0000313" key="10">
    <source>
        <dbReference type="Proteomes" id="UP001144323"/>
    </source>
</evidence>
<dbReference type="EMBL" id="BSEC01000001">
    <property type="protein sequence ID" value="GLI93852.1"/>
    <property type="molecule type" value="Genomic_DNA"/>
</dbReference>
<keyword evidence="3 7" id="KW-0547">Nucleotide-binding</keyword>
<keyword evidence="6 7" id="KW-0030">Aminoacyl-tRNA synthetase</keyword>
<keyword evidence="7" id="KW-0648">Protein biosynthesis</keyword>
<organism evidence="9 10">
    <name type="scientific">Methylocystis echinoides</name>
    <dbReference type="NCBI Taxonomy" id="29468"/>
    <lineage>
        <taxon>Bacteria</taxon>
        <taxon>Pseudomonadati</taxon>
        <taxon>Pseudomonadota</taxon>
        <taxon>Alphaproteobacteria</taxon>
        <taxon>Hyphomicrobiales</taxon>
        <taxon>Methylocystaceae</taxon>
        <taxon>Methylocystis</taxon>
    </lineage>
</organism>
<feature type="domain" description="Glutamyl/glutaminyl-tRNA synthetase class Ib catalytic" evidence="8">
    <location>
        <begin position="217"/>
        <end position="303"/>
    </location>
</feature>
<dbReference type="InterPro" id="IPR000924">
    <property type="entry name" value="Glu/Gln-tRNA-synth"/>
</dbReference>
<dbReference type="GO" id="GO:0006424">
    <property type="term" value="P:glutamyl-tRNA aminoacylation"/>
    <property type="evidence" value="ECO:0007669"/>
    <property type="project" value="TreeGrafter"/>
</dbReference>
<evidence type="ECO:0000256" key="4">
    <source>
        <dbReference type="ARBA" id="ARBA00022833"/>
    </source>
</evidence>
<dbReference type="RefSeq" id="WP_281803888.1">
    <property type="nucleotide sequence ID" value="NZ_BSEC01000001.1"/>
</dbReference>
<evidence type="ECO:0000256" key="2">
    <source>
        <dbReference type="ARBA" id="ARBA00022723"/>
    </source>
</evidence>
<keyword evidence="10" id="KW-1185">Reference proteome</keyword>
<dbReference type="PRINTS" id="PR00987">
    <property type="entry name" value="TRNASYNTHGLU"/>
</dbReference>
<dbReference type="InterPro" id="IPR014729">
    <property type="entry name" value="Rossmann-like_a/b/a_fold"/>
</dbReference>
<accession>A0A9W6GVJ1</accession>
<dbReference type="GO" id="GO:0005524">
    <property type="term" value="F:ATP binding"/>
    <property type="evidence" value="ECO:0007669"/>
    <property type="project" value="UniProtKB-KW"/>
</dbReference>
<gene>
    <name evidence="9" type="primary">gltX_3</name>
    <name evidence="9" type="ORF">LMG27198_28440</name>
</gene>
<dbReference type="InterPro" id="IPR001412">
    <property type="entry name" value="aa-tRNA-synth_I_CS"/>
</dbReference>
<name>A0A9W6GVJ1_9HYPH</name>
<dbReference type="InterPro" id="IPR020058">
    <property type="entry name" value="Glu/Gln-tRNA-synth_Ib_cat-dom"/>
</dbReference>
<evidence type="ECO:0000256" key="6">
    <source>
        <dbReference type="ARBA" id="ARBA00023146"/>
    </source>
</evidence>
<reference evidence="9" key="1">
    <citation type="journal article" date="2023" name="Int. J. Syst. Evol. Microbiol.">
        <title>Methylocystis iwaonis sp. nov., a type II methane-oxidizing bacterium from surface soil of a rice paddy field in Japan, and emended description of the genus Methylocystis (ex Whittenbury et al. 1970) Bowman et al. 1993.</title>
        <authorList>
            <person name="Kaise H."/>
            <person name="Sawadogo J.B."/>
            <person name="Alam M.S."/>
            <person name="Ueno C."/>
            <person name="Dianou D."/>
            <person name="Shinjo R."/>
            <person name="Asakawa S."/>
        </authorList>
    </citation>
    <scope>NUCLEOTIDE SEQUENCE</scope>
    <source>
        <strain evidence="9">LMG27198</strain>
    </source>
</reference>
<feature type="domain" description="Glutamyl/glutaminyl-tRNA synthetase class Ib catalytic" evidence="8">
    <location>
        <begin position="12"/>
        <end position="118"/>
    </location>
</feature>
<dbReference type="Pfam" id="PF00749">
    <property type="entry name" value="tRNA-synt_1c"/>
    <property type="match status" value="2"/>
</dbReference>
<dbReference type="InterPro" id="IPR049940">
    <property type="entry name" value="GluQ/Sye"/>
</dbReference>
<comment type="similarity">
    <text evidence="7">Belongs to the class-I aminoacyl-tRNA synthetase family.</text>
</comment>
<evidence type="ECO:0000313" key="9">
    <source>
        <dbReference type="EMBL" id="GLI93852.1"/>
    </source>
</evidence>
<dbReference type="SUPFAM" id="SSF52374">
    <property type="entry name" value="Nucleotidylyl transferase"/>
    <property type="match status" value="1"/>
</dbReference>
<dbReference type="Proteomes" id="UP001144323">
    <property type="component" value="Unassembled WGS sequence"/>
</dbReference>
<dbReference type="GO" id="GO:0005829">
    <property type="term" value="C:cytosol"/>
    <property type="evidence" value="ECO:0007669"/>
    <property type="project" value="TreeGrafter"/>
</dbReference>
<evidence type="ECO:0000256" key="5">
    <source>
        <dbReference type="ARBA" id="ARBA00022840"/>
    </source>
</evidence>
<keyword evidence="4" id="KW-0862">Zinc</keyword>
<proteinExistence type="inferred from homology"/>
<keyword evidence="2" id="KW-0479">Metal-binding</keyword>